<dbReference type="EMBL" id="LT629705">
    <property type="protein sequence ID" value="SDO20034.1"/>
    <property type="molecule type" value="Genomic_DNA"/>
</dbReference>
<name>A0A1H0HLV1_9PSED</name>
<protein>
    <submittedName>
        <fullName evidence="1">Uncharacterized protein</fullName>
    </submittedName>
</protein>
<gene>
    <name evidence="1" type="ORF">SAMN04489798_2304</name>
</gene>
<accession>A0A1H0HLV1</accession>
<organism evidence="1 2">
    <name type="scientific">Pseudomonas arsenicoxydans</name>
    <dbReference type="NCBI Taxonomy" id="702115"/>
    <lineage>
        <taxon>Bacteria</taxon>
        <taxon>Pseudomonadati</taxon>
        <taxon>Pseudomonadota</taxon>
        <taxon>Gammaproteobacteria</taxon>
        <taxon>Pseudomonadales</taxon>
        <taxon>Pseudomonadaceae</taxon>
        <taxon>Pseudomonas</taxon>
    </lineage>
</organism>
<reference evidence="1 2" key="1">
    <citation type="submission" date="2016-10" db="EMBL/GenBank/DDBJ databases">
        <authorList>
            <person name="de Groot N.N."/>
        </authorList>
    </citation>
    <scope>NUCLEOTIDE SEQUENCE [LARGE SCALE GENOMIC DNA]</scope>
    <source>
        <strain evidence="1 2">CECT 7543</strain>
    </source>
</reference>
<sequence length="90" mass="10295">MKLPLPTYHHFPNFYSIAEAVSMFAKKIEEAIKSLTAEPNIRFHSEKHLIQLVMYAAGLLMCEDSFKDVEEYLSDNLGVILRDYGSLTNV</sequence>
<proteinExistence type="predicted"/>
<evidence type="ECO:0000313" key="2">
    <source>
        <dbReference type="Proteomes" id="UP000198827"/>
    </source>
</evidence>
<evidence type="ECO:0000313" key="1">
    <source>
        <dbReference type="EMBL" id="SDO20034.1"/>
    </source>
</evidence>
<dbReference type="RefSeq" id="WP_090180730.1">
    <property type="nucleotide sequence ID" value="NZ_LT629705.1"/>
</dbReference>
<dbReference type="OrthoDB" id="6954591at2"/>
<dbReference type="AlphaFoldDB" id="A0A1H0HLV1"/>
<dbReference type="Proteomes" id="UP000198827">
    <property type="component" value="Chromosome I"/>
</dbReference>